<feature type="region of interest" description="Disordered" evidence="1">
    <location>
        <begin position="938"/>
        <end position="1152"/>
    </location>
</feature>
<reference evidence="2 3" key="1">
    <citation type="journal article" date="2020" name="ISME J.">
        <title>Uncovering the hidden diversity of litter-decomposition mechanisms in mushroom-forming fungi.</title>
        <authorList>
            <person name="Floudas D."/>
            <person name="Bentzer J."/>
            <person name="Ahren D."/>
            <person name="Johansson T."/>
            <person name="Persson P."/>
            <person name="Tunlid A."/>
        </authorList>
    </citation>
    <scope>NUCLEOTIDE SEQUENCE [LARGE SCALE GENOMIC DNA]</scope>
    <source>
        <strain evidence="2 3">CBS 406.79</strain>
    </source>
</reference>
<name>A0A8H5H450_9AGAR</name>
<evidence type="ECO:0000313" key="2">
    <source>
        <dbReference type="EMBL" id="KAF5376352.1"/>
    </source>
</evidence>
<dbReference type="EMBL" id="JAACJN010000091">
    <property type="protein sequence ID" value="KAF5376352.1"/>
    <property type="molecule type" value="Genomic_DNA"/>
</dbReference>
<feature type="compositionally biased region" description="Basic and acidic residues" evidence="1">
    <location>
        <begin position="811"/>
        <end position="821"/>
    </location>
</feature>
<feature type="compositionally biased region" description="Polar residues" evidence="1">
    <location>
        <begin position="639"/>
        <end position="671"/>
    </location>
</feature>
<feature type="compositionally biased region" description="Low complexity" evidence="1">
    <location>
        <begin position="575"/>
        <end position="592"/>
    </location>
</feature>
<organism evidence="2 3">
    <name type="scientific">Collybiopsis confluens</name>
    <dbReference type="NCBI Taxonomy" id="2823264"/>
    <lineage>
        <taxon>Eukaryota</taxon>
        <taxon>Fungi</taxon>
        <taxon>Dikarya</taxon>
        <taxon>Basidiomycota</taxon>
        <taxon>Agaricomycotina</taxon>
        <taxon>Agaricomycetes</taxon>
        <taxon>Agaricomycetidae</taxon>
        <taxon>Agaricales</taxon>
        <taxon>Marasmiineae</taxon>
        <taxon>Omphalotaceae</taxon>
        <taxon>Collybiopsis</taxon>
    </lineage>
</organism>
<dbReference type="Proteomes" id="UP000518752">
    <property type="component" value="Unassembled WGS sequence"/>
</dbReference>
<gene>
    <name evidence="2" type="ORF">D9757_008647</name>
</gene>
<protein>
    <recommendedName>
        <fullName evidence="4">FHA domain-containing protein</fullName>
    </recommendedName>
</protein>
<evidence type="ECO:0008006" key="4">
    <source>
        <dbReference type="Google" id="ProtNLM"/>
    </source>
</evidence>
<dbReference type="GO" id="GO:0000724">
    <property type="term" value="P:double-strand break repair via homologous recombination"/>
    <property type="evidence" value="ECO:0007669"/>
    <property type="project" value="TreeGrafter"/>
</dbReference>
<evidence type="ECO:0000313" key="3">
    <source>
        <dbReference type="Proteomes" id="UP000518752"/>
    </source>
</evidence>
<dbReference type="GO" id="GO:0003684">
    <property type="term" value="F:damaged DNA binding"/>
    <property type="evidence" value="ECO:0007669"/>
    <property type="project" value="TreeGrafter"/>
</dbReference>
<dbReference type="GO" id="GO:0030870">
    <property type="term" value="C:Mre11 complex"/>
    <property type="evidence" value="ECO:0007669"/>
    <property type="project" value="InterPro"/>
</dbReference>
<feature type="compositionally biased region" description="Basic and acidic residues" evidence="1">
    <location>
        <begin position="955"/>
        <end position="969"/>
    </location>
</feature>
<feature type="compositionally biased region" description="Low complexity" evidence="1">
    <location>
        <begin position="1027"/>
        <end position="1053"/>
    </location>
</feature>
<feature type="compositionally biased region" description="Acidic residues" evidence="1">
    <location>
        <begin position="701"/>
        <end position="710"/>
    </location>
</feature>
<feature type="compositionally biased region" description="Low complexity" evidence="1">
    <location>
        <begin position="728"/>
        <end position="740"/>
    </location>
</feature>
<feature type="region of interest" description="Disordered" evidence="1">
    <location>
        <begin position="557"/>
        <end position="859"/>
    </location>
</feature>
<dbReference type="AlphaFoldDB" id="A0A8H5H450"/>
<keyword evidence="3" id="KW-1185">Reference proteome</keyword>
<feature type="compositionally biased region" description="Low complexity" evidence="1">
    <location>
        <begin position="682"/>
        <end position="692"/>
    </location>
</feature>
<feature type="region of interest" description="Disordered" evidence="1">
    <location>
        <begin position="381"/>
        <end position="517"/>
    </location>
</feature>
<dbReference type="PANTHER" id="PTHR12162">
    <property type="entry name" value="NIBRIN-RELATED"/>
    <property type="match status" value="1"/>
</dbReference>
<evidence type="ECO:0000256" key="1">
    <source>
        <dbReference type="SAM" id="MobiDB-lite"/>
    </source>
</evidence>
<dbReference type="Gene3D" id="2.60.200.20">
    <property type="match status" value="1"/>
</dbReference>
<dbReference type="PANTHER" id="PTHR12162:SF0">
    <property type="entry name" value="NIBRIN"/>
    <property type="match status" value="1"/>
</dbReference>
<sequence length="1152" mass="125751">MWIVQGPFDVDPLTTSELKLRVLKPSKSYILGRKKTPYPHLIINSKKFSHEHCKFTVGEFTKDDAANPHKKPTLEITNLREKPLSIRRNGRRGEEDTVVVNNKMTVMLQEGDSIALVNGVNPLTIFWRFHFYLPRPNQPQLDACSALGVTISQTQTQTSSSTDSITPFSHHIAPTLTISPSSGLSLLSLASFVKIEWLNKFIEVYNTTVHNPNASSPSEMSTETPPDMHEPPLLMSHQYRSSFPSSSSSFDPKYKNMALWEPDQGRQGLFRGFKFLVLCEKDKDKAKEDNEMSLLRAFLSCGGGAVDTFGVSEGRTKFRQALKRASAKTDTTLVLVLVGENQRSVESLEEEAREYNLRFFTPTELVHAVLDVDTEVLKSVPLPPSGMDEEESQLGASHAPSSSFLPSYIPNSIPEEMTVPPPTAPRSLHDGSDLDEQEPEPEPQPLRRKPLPRRRKPPSMQVSAVPDAQGTADADANARSSGALESTTKDKDKDSEGEDQPPPPVPARRGVPIVTGLGDSSTVIDAAAAAAAAEAEVEVEPKTAPAPMATPMILDLSADPAPVRPSRPLKRRHAAAASAASSSSVTISASSATQEERPLKKYKALFEATEDPEQADALMSQLPKVDYLGSSGSGLESGQTQPSHTQSETQSGMQATSTRKSQAPRSRQTQLDAVPEEERQNETSSETRTQTQSRKRKVVPGDDEDNEDVEMAGVEDALAPSGTKSQIGSSRSRSRAGSVARPPPSKRQAIDDINAVERVGTVSAGGKENTTSTTSNKRSGTKTQGTGAAPGKPDTDPVFLKAVASTKKGKKHEDEFDREFNQLKISKPKTKGGRSGGGEDVQTQSRRNEEEEEQDWAGILNRGRDEFGFEDGTNVRGNFMVIVEMDVFRDRFPDADREREEREKESREKLAGVPNFKKFKKKNFPSKAKKINLYVSENQGYNLGNGRNDLSTLGGDRDLDAEDVSKDQDFDADDGDESHLSGTLRPKRSKPASSSRLQTQGNALVDDDSDEDGFTTITQTKSRKGSVSRASSVAASTRSTRATAGTVRSTRATKAATNPSHKSKPLFVDDSDAGSVIELDDMSDIEEVAEDEDEDMDDQTLPSTIPAKRRATNTARSTRSTKASSSKSKKQTPITVDSDSDEDAFKGFKKRR</sequence>
<feature type="compositionally biased region" description="Low complexity" evidence="1">
    <location>
        <begin position="1112"/>
        <end position="1126"/>
    </location>
</feature>
<feature type="compositionally biased region" description="Polar residues" evidence="1">
    <location>
        <begin position="768"/>
        <end position="786"/>
    </location>
</feature>
<feature type="compositionally biased region" description="Low complexity" evidence="1">
    <location>
        <begin position="628"/>
        <end position="638"/>
    </location>
</feature>
<dbReference type="InterPro" id="IPR040227">
    <property type="entry name" value="Nibrin-rel"/>
</dbReference>
<feature type="compositionally biased region" description="Basic residues" evidence="1">
    <location>
        <begin position="446"/>
        <end position="457"/>
    </location>
</feature>
<proteinExistence type="predicted"/>
<feature type="region of interest" description="Disordered" evidence="1">
    <location>
        <begin position="891"/>
        <end position="918"/>
    </location>
</feature>
<dbReference type="OrthoDB" id="552194at2759"/>
<feature type="compositionally biased region" description="Acidic residues" evidence="1">
    <location>
        <begin position="1078"/>
        <end position="1098"/>
    </location>
</feature>
<dbReference type="GO" id="GO:0007095">
    <property type="term" value="P:mitotic G2 DNA damage checkpoint signaling"/>
    <property type="evidence" value="ECO:0007669"/>
    <property type="project" value="InterPro"/>
</dbReference>
<accession>A0A8H5H450</accession>
<feature type="compositionally biased region" description="Basic and acidic residues" evidence="1">
    <location>
        <begin position="891"/>
        <end position="910"/>
    </location>
</feature>
<comment type="caution">
    <text evidence="2">The sequence shown here is derived from an EMBL/GenBank/DDBJ whole genome shotgun (WGS) entry which is preliminary data.</text>
</comment>